<reference evidence="2 3" key="1">
    <citation type="submission" date="2024-02" db="EMBL/GenBank/DDBJ databases">
        <title>de novo genome assembly of Solanum bulbocastanum strain 11H21.</title>
        <authorList>
            <person name="Hosaka A.J."/>
        </authorList>
    </citation>
    <scope>NUCLEOTIDE SEQUENCE [LARGE SCALE GENOMIC DNA]</scope>
    <source>
        <tissue evidence="2">Young leaves</tissue>
    </source>
</reference>
<evidence type="ECO:0000313" key="3">
    <source>
        <dbReference type="Proteomes" id="UP001371456"/>
    </source>
</evidence>
<feature type="region of interest" description="Disordered" evidence="1">
    <location>
        <begin position="80"/>
        <end position="174"/>
    </location>
</feature>
<dbReference type="Proteomes" id="UP001371456">
    <property type="component" value="Unassembled WGS sequence"/>
</dbReference>
<dbReference type="EMBL" id="JBANQN010000007">
    <property type="protein sequence ID" value="KAK6785273.1"/>
    <property type="molecule type" value="Genomic_DNA"/>
</dbReference>
<feature type="region of interest" description="Disordered" evidence="1">
    <location>
        <begin position="192"/>
        <end position="246"/>
    </location>
</feature>
<feature type="region of interest" description="Disordered" evidence="1">
    <location>
        <begin position="307"/>
        <end position="328"/>
    </location>
</feature>
<protein>
    <submittedName>
        <fullName evidence="2">Uncharacterized protein</fullName>
    </submittedName>
</protein>
<gene>
    <name evidence="2" type="ORF">RDI58_018728</name>
</gene>
<feature type="compositionally biased region" description="Low complexity" evidence="1">
    <location>
        <begin position="233"/>
        <end position="243"/>
    </location>
</feature>
<feature type="compositionally biased region" description="Basic and acidic residues" evidence="1">
    <location>
        <begin position="134"/>
        <end position="152"/>
    </location>
</feature>
<feature type="compositionally biased region" description="Acidic residues" evidence="1">
    <location>
        <begin position="204"/>
        <end position="214"/>
    </location>
</feature>
<dbReference type="AlphaFoldDB" id="A0AAN8TIM6"/>
<sequence>MKSYAKDAGYDEIEAFYVEDPTTHRFVKLESDNQLYNCVKELWSGSYFNLYLKHVIVEERGPTTSTVLGTFSGEKNIQELGDSSKASHPEDGINGLLNEGDGDDNEEENSDSLDFEEEDLDGVPDEDDSEVDEELRAFRENLRQEKRNEAAKSKKRIKKSSKNQEVELGEAGIDKGFEDIFKNKAAKYIGRLGGNEEFIGSSDELSEDSDEELDVLAQPETSRVEGRKKQTNSSSTRASSSFGRKSRRDVGFGVYTDIQSGKQVINPGRSSERVISSGTTLKDASQTNVDLGFKPPSLKWKGKEAMTGNQLQQMQQRKKIQIKSKWVP</sequence>
<comment type="caution">
    <text evidence="2">The sequence shown here is derived from an EMBL/GenBank/DDBJ whole genome shotgun (WGS) entry which is preliminary data.</text>
</comment>
<evidence type="ECO:0000256" key="1">
    <source>
        <dbReference type="SAM" id="MobiDB-lite"/>
    </source>
</evidence>
<feature type="compositionally biased region" description="Acidic residues" evidence="1">
    <location>
        <begin position="100"/>
        <end position="133"/>
    </location>
</feature>
<organism evidence="2 3">
    <name type="scientific">Solanum bulbocastanum</name>
    <name type="common">Wild potato</name>
    <dbReference type="NCBI Taxonomy" id="147425"/>
    <lineage>
        <taxon>Eukaryota</taxon>
        <taxon>Viridiplantae</taxon>
        <taxon>Streptophyta</taxon>
        <taxon>Embryophyta</taxon>
        <taxon>Tracheophyta</taxon>
        <taxon>Spermatophyta</taxon>
        <taxon>Magnoliopsida</taxon>
        <taxon>eudicotyledons</taxon>
        <taxon>Gunneridae</taxon>
        <taxon>Pentapetalae</taxon>
        <taxon>asterids</taxon>
        <taxon>lamiids</taxon>
        <taxon>Solanales</taxon>
        <taxon>Solanaceae</taxon>
        <taxon>Solanoideae</taxon>
        <taxon>Solaneae</taxon>
        <taxon>Solanum</taxon>
    </lineage>
</organism>
<evidence type="ECO:0000313" key="2">
    <source>
        <dbReference type="EMBL" id="KAK6785273.1"/>
    </source>
</evidence>
<keyword evidence="3" id="KW-1185">Reference proteome</keyword>
<accession>A0AAN8TIM6</accession>
<proteinExistence type="predicted"/>
<name>A0AAN8TIM6_SOLBU</name>